<feature type="domain" description="DUF2231" evidence="2">
    <location>
        <begin position="22"/>
        <end position="139"/>
    </location>
</feature>
<keyword evidence="1" id="KW-0812">Transmembrane</keyword>
<reference evidence="3 4" key="1">
    <citation type="submission" date="2020-10" db="EMBL/GenBank/DDBJ databases">
        <title>Sequencing the genomes of 1000 actinobacteria strains.</title>
        <authorList>
            <person name="Klenk H.-P."/>
        </authorList>
    </citation>
    <scope>NUCLEOTIDE SEQUENCE [LARGE SCALE GENOMIC DNA]</scope>
    <source>
        <strain evidence="3 4">DSM 7307</strain>
    </source>
</reference>
<keyword evidence="1" id="KW-0472">Membrane</keyword>
<dbReference type="EMBL" id="JADBEC010000002">
    <property type="protein sequence ID" value="MBE1508326.1"/>
    <property type="molecule type" value="Genomic_DNA"/>
</dbReference>
<proteinExistence type="predicted"/>
<dbReference type="Proteomes" id="UP000620262">
    <property type="component" value="Unassembled WGS sequence"/>
</dbReference>
<comment type="caution">
    <text evidence="3">The sequence shown here is derived from an EMBL/GenBank/DDBJ whole genome shotgun (WGS) entry which is preliminary data.</text>
</comment>
<keyword evidence="4" id="KW-1185">Reference proteome</keyword>
<name>A0ABR9IYV9_RHIVS</name>
<evidence type="ECO:0000313" key="4">
    <source>
        <dbReference type="Proteomes" id="UP000620262"/>
    </source>
</evidence>
<evidence type="ECO:0000259" key="2">
    <source>
        <dbReference type="Pfam" id="PF09990"/>
    </source>
</evidence>
<dbReference type="RefSeq" id="WP_246517478.1">
    <property type="nucleotide sequence ID" value="NZ_JADBEC010000002.1"/>
</dbReference>
<feature type="transmembrane region" description="Helical" evidence="1">
    <location>
        <begin position="50"/>
        <end position="74"/>
    </location>
</feature>
<protein>
    <submittedName>
        <fullName evidence="3">Membrane protein</fullName>
    </submittedName>
</protein>
<keyword evidence="1" id="KW-1133">Transmembrane helix</keyword>
<gene>
    <name evidence="3" type="ORF">H4W29_005571</name>
</gene>
<organism evidence="3 4">
    <name type="scientific">Rhizobium viscosum</name>
    <name type="common">Arthrobacter viscosus</name>
    <dbReference type="NCBI Taxonomy" id="1673"/>
    <lineage>
        <taxon>Bacteria</taxon>
        <taxon>Pseudomonadati</taxon>
        <taxon>Pseudomonadota</taxon>
        <taxon>Alphaproteobacteria</taxon>
        <taxon>Hyphomicrobiales</taxon>
        <taxon>Rhizobiaceae</taxon>
        <taxon>Rhizobium/Agrobacterium group</taxon>
        <taxon>Rhizobium</taxon>
    </lineage>
</organism>
<dbReference type="Pfam" id="PF09990">
    <property type="entry name" value="DUF2231"/>
    <property type="match status" value="1"/>
</dbReference>
<feature type="transmembrane region" description="Helical" evidence="1">
    <location>
        <begin position="86"/>
        <end position="105"/>
    </location>
</feature>
<sequence>MTYVAPPVGMRRLKARLRALPMHFAAACFTGALITDIVYSQTMQMMWTNFSAWLLFAGAVMGAVAFLAGTIDAVRGQLALGNITGWLYGLCTLAVLAVAILNSFVHSRDAWTSVMPHGLILSAVTFLLMLVASVLGARVNRLVWGGF</sequence>
<evidence type="ECO:0000256" key="1">
    <source>
        <dbReference type="SAM" id="Phobius"/>
    </source>
</evidence>
<feature type="transmembrane region" description="Helical" evidence="1">
    <location>
        <begin position="117"/>
        <end position="137"/>
    </location>
</feature>
<accession>A0ABR9IYV9</accession>
<evidence type="ECO:0000313" key="3">
    <source>
        <dbReference type="EMBL" id="MBE1508326.1"/>
    </source>
</evidence>
<dbReference type="InterPro" id="IPR019251">
    <property type="entry name" value="DUF2231_TM"/>
</dbReference>